<evidence type="ECO:0000313" key="2">
    <source>
        <dbReference type="EMBL" id="BAT13906.1"/>
    </source>
</evidence>
<evidence type="ECO:0000256" key="1">
    <source>
        <dbReference type="SAM" id="MobiDB-lite"/>
    </source>
</evidence>
<keyword evidence="3" id="KW-1185">Reference proteome</keyword>
<dbReference type="EMBL" id="AP014967">
    <property type="protein sequence ID" value="BAT13906.1"/>
    <property type="molecule type" value="Genomic_DNA"/>
</dbReference>
<reference evidence="3" key="1">
    <citation type="journal article" date="2005" name="Nature">
        <title>The map-based sequence of the rice genome.</title>
        <authorList>
            <consortium name="International rice genome sequencing project (IRGSP)"/>
            <person name="Matsumoto T."/>
            <person name="Wu J."/>
            <person name="Kanamori H."/>
            <person name="Katayose Y."/>
            <person name="Fujisawa M."/>
            <person name="Namiki N."/>
            <person name="Mizuno H."/>
            <person name="Yamamoto K."/>
            <person name="Antonio B.A."/>
            <person name="Baba T."/>
            <person name="Sakata K."/>
            <person name="Nagamura Y."/>
            <person name="Aoki H."/>
            <person name="Arikawa K."/>
            <person name="Arita K."/>
            <person name="Bito T."/>
            <person name="Chiden Y."/>
            <person name="Fujitsuka N."/>
            <person name="Fukunaka R."/>
            <person name="Hamada M."/>
            <person name="Harada C."/>
            <person name="Hayashi A."/>
            <person name="Hijishita S."/>
            <person name="Honda M."/>
            <person name="Hosokawa S."/>
            <person name="Ichikawa Y."/>
            <person name="Idonuma A."/>
            <person name="Iijima M."/>
            <person name="Ikeda M."/>
            <person name="Ikeno M."/>
            <person name="Ito K."/>
            <person name="Ito S."/>
            <person name="Ito T."/>
            <person name="Ito Y."/>
            <person name="Ito Y."/>
            <person name="Iwabuchi A."/>
            <person name="Kamiya K."/>
            <person name="Karasawa W."/>
            <person name="Kurita K."/>
            <person name="Katagiri S."/>
            <person name="Kikuta A."/>
            <person name="Kobayashi H."/>
            <person name="Kobayashi N."/>
            <person name="Machita K."/>
            <person name="Maehara T."/>
            <person name="Masukawa M."/>
            <person name="Mizubayashi T."/>
            <person name="Mukai Y."/>
            <person name="Nagasaki H."/>
            <person name="Nagata Y."/>
            <person name="Naito S."/>
            <person name="Nakashima M."/>
            <person name="Nakama Y."/>
            <person name="Nakamichi Y."/>
            <person name="Nakamura M."/>
            <person name="Meguro A."/>
            <person name="Negishi M."/>
            <person name="Ohta I."/>
            <person name="Ohta T."/>
            <person name="Okamoto M."/>
            <person name="Ono N."/>
            <person name="Saji S."/>
            <person name="Sakaguchi M."/>
            <person name="Sakai K."/>
            <person name="Shibata M."/>
            <person name="Shimokawa T."/>
            <person name="Song J."/>
            <person name="Takazaki Y."/>
            <person name="Terasawa K."/>
            <person name="Tsugane M."/>
            <person name="Tsuji K."/>
            <person name="Ueda S."/>
            <person name="Waki K."/>
            <person name="Yamagata H."/>
            <person name="Yamamoto M."/>
            <person name="Yamamoto S."/>
            <person name="Yamane H."/>
            <person name="Yoshiki S."/>
            <person name="Yoshihara R."/>
            <person name="Yukawa K."/>
            <person name="Zhong H."/>
            <person name="Yano M."/>
            <person name="Yuan Q."/>
            <person name="Ouyang S."/>
            <person name="Liu J."/>
            <person name="Jones K.M."/>
            <person name="Gansberger K."/>
            <person name="Moffat K."/>
            <person name="Hill J."/>
            <person name="Bera J."/>
            <person name="Fadrosh D."/>
            <person name="Jin S."/>
            <person name="Johri S."/>
            <person name="Kim M."/>
            <person name="Overton L."/>
            <person name="Reardon M."/>
            <person name="Tsitrin T."/>
            <person name="Vuong H."/>
            <person name="Weaver B."/>
            <person name="Ciecko A."/>
            <person name="Tallon L."/>
            <person name="Jackson J."/>
            <person name="Pai G."/>
            <person name="Aken S.V."/>
            <person name="Utterback T."/>
            <person name="Reidmuller S."/>
            <person name="Feldblyum T."/>
            <person name="Hsiao J."/>
            <person name="Zismann V."/>
            <person name="Iobst S."/>
            <person name="de Vazeille A.R."/>
            <person name="Buell C.R."/>
            <person name="Ying K."/>
            <person name="Li Y."/>
            <person name="Lu T."/>
            <person name="Huang Y."/>
            <person name="Zhao Q."/>
            <person name="Feng Q."/>
            <person name="Zhang L."/>
            <person name="Zhu J."/>
            <person name="Weng Q."/>
            <person name="Mu J."/>
            <person name="Lu Y."/>
            <person name="Fan D."/>
            <person name="Liu Y."/>
            <person name="Guan J."/>
            <person name="Zhang Y."/>
            <person name="Yu S."/>
            <person name="Liu X."/>
            <person name="Zhang Y."/>
            <person name="Hong G."/>
            <person name="Han B."/>
            <person name="Choisne N."/>
            <person name="Demange N."/>
            <person name="Orjeda G."/>
            <person name="Samain S."/>
            <person name="Cattolico L."/>
            <person name="Pelletier E."/>
            <person name="Couloux A."/>
            <person name="Segurens B."/>
            <person name="Wincker P."/>
            <person name="D'Hont A."/>
            <person name="Scarpelli C."/>
            <person name="Weissenbach J."/>
            <person name="Salanoubat M."/>
            <person name="Quetier F."/>
            <person name="Yu Y."/>
            <person name="Kim H.R."/>
            <person name="Rambo T."/>
            <person name="Currie J."/>
            <person name="Collura K."/>
            <person name="Luo M."/>
            <person name="Yang T."/>
            <person name="Ammiraju J.S.S."/>
            <person name="Engler F."/>
            <person name="Soderlund C."/>
            <person name="Wing R.A."/>
            <person name="Palmer L.E."/>
            <person name="de la Bastide M."/>
            <person name="Spiegel L."/>
            <person name="Nascimento L."/>
            <person name="Zutavern T."/>
            <person name="O'Shaughnessy A."/>
            <person name="Dike S."/>
            <person name="Dedhia N."/>
            <person name="Preston R."/>
            <person name="Balija V."/>
            <person name="McCombie W.R."/>
            <person name="Chow T."/>
            <person name="Chen H."/>
            <person name="Chung M."/>
            <person name="Chen C."/>
            <person name="Shaw J."/>
            <person name="Wu H."/>
            <person name="Hsiao K."/>
            <person name="Chao Y."/>
            <person name="Chu M."/>
            <person name="Cheng C."/>
            <person name="Hour A."/>
            <person name="Lee P."/>
            <person name="Lin S."/>
            <person name="Lin Y."/>
            <person name="Liou J."/>
            <person name="Liu S."/>
            <person name="Hsing Y."/>
            <person name="Raghuvanshi S."/>
            <person name="Mohanty A."/>
            <person name="Bharti A.K."/>
            <person name="Gaur A."/>
            <person name="Gupta V."/>
            <person name="Kumar D."/>
            <person name="Ravi V."/>
            <person name="Vij S."/>
            <person name="Kapur A."/>
            <person name="Khurana P."/>
            <person name="Khurana P."/>
            <person name="Khurana J.P."/>
            <person name="Tyagi A.K."/>
            <person name="Gaikwad K."/>
            <person name="Singh A."/>
            <person name="Dalal V."/>
            <person name="Srivastava S."/>
            <person name="Dixit A."/>
            <person name="Pal A.K."/>
            <person name="Ghazi I.A."/>
            <person name="Yadav M."/>
            <person name="Pandit A."/>
            <person name="Bhargava A."/>
            <person name="Sureshbabu K."/>
            <person name="Batra K."/>
            <person name="Sharma T.R."/>
            <person name="Mohapatra T."/>
            <person name="Singh N.K."/>
            <person name="Messing J."/>
            <person name="Nelson A.B."/>
            <person name="Fuks G."/>
            <person name="Kavchok S."/>
            <person name="Keizer G."/>
            <person name="Linton E."/>
            <person name="Llaca V."/>
            <person name="Song R."/>
            <person name="Tanyolac B."/>
            <person name="Young S."/>
            <person name="Ho-Il K."/>
            <person name="Hahn J.H."/>
            <person name="Sangsakoo G."/>
            <person name="Vanavichit A."/>
            <person name="de Mattos Luiz.A.T."/>
            <person name="Zimmer P.D."/>
            <person name="Malone G."/>
            <person name="Dellagostin O."/>
            <person name="de Oliveira A.C."/>
            <person name="Bevan M."/>
            <person name="Bancroft I."/>
            <person name="Minx P."/>
            <person name="Cordum H."/>
            <person name="Wilson R."/>
            <person name="Cheng Z."/>
            <person name="Jin W."/>
            <person name="Jiang J."/>
            <person name="Leong S.A."/>
            <person name="Iwama H."/>
            <person name="Gojobori T."/>
            <person name="Itoh T."/>
            <person name="Niimura Y."/>
            <person name="Fujii Y."/>
            <person name="Habara T."/>
            <person name="Sakai H."/>
            <person name="Sato Y."/>
            <person name="Wilson G."/>
            <person name="Kumar K."/>
            <person name="McCouch S."/>
            <person name="Juretic N."/>
            <person name="Hoen D."/>
            <person name="Wright S."/>
            <person name="Bruskiewich R."/>
            <person name="Bureau T."/>
            <person name="Miyao A."/>
            <person name="Hirochika H."/>
            <person name="Nishikawa T."/>
            <person name="Kadowaki K."/>
            <person name="Sugiura M."/>
            <person name="Burr B."/>
            <person name="Sasaki T."/>
        </authorList>
    </citation>
    <scope>NUCLEOTIDE SEQUENCE [LARGE SCALE GENOMIC DNA]</scope>
    <source>
        <strain evidence="3">cv. Nipponbare</strain>
    </source>
</reference>
<dbReference type="InParanoid" id="A0A0N7KSV9"/>
<evidence type="ECO:0000313" key="3">
    <source>
        <dbReference type="Proteomes" id="UP000059680"/>
    </source>
</evidence>
<reference evidence="2 3" key="3">
    <citation type="journal article" date="2013" name="Rice">
        <title>Improvement of the Oryza sativa Nipponbare reference genome using next generation sequence and optical map data.</title>
        <authorList>
            <person name="Kawahara Y."/>
            <person name="de la Bastide M."/>
            <person name="Hamilton J.P."/>
            <person name="Kanamori H."/>
            <person name="McCombie W.R."/>
            <person name="Ouyang S."/>
            <person name="Schwartz D.C."/>
            <person name="Tanaka T."/>
            <person name="Wu J."/>
            <person name="Zhou S."/>
            <person name="Childs K.L."/>
            <person name="Davidson R.M."/>
            <person name="Lin H."/>
            <person name="Quesada-Ocampo L."/>
            <person name="Vaillancourt B."/>
            <person name="Sakai H."/>
            <person name="Lee S.S."/>
            <person name="Kim J."/>
            <person name="Numa H."/>
            <person name="Itoh T."/>
            <person name="Buell C.R."/>
            <person name="Matsumoto T."/>
        </authorList>
    </citation>
    <scope>NUCLEOTIDE SEQUENCE [LARGE SCALE GENOMIC DNA]</scope>
    <source>
        <strain evidence="3">cv. Nipponbare</strain>
    </source>
</reference>
<sequence length="108" mass="11112">MPAFLPLGAAELLMDGALCTVSFPKCPSSTDPFISMGKLWSVDAPVPQSSLYPSPVLKCPSAPDPPRSDEAGEEVEGTAEVNVDGSLVAGSGSHFHGRCTSCRSAMAS</sequence>
<reference evidence="2 3" key="2">
    <citation type="journal article" date="2013" name="Plant Cell Physiol.">
        <title>Rice Annotation Project Database (RAP-DB): an integrative and interactive database for rice genomics.</title>
        <authorList>
            <person name="Sakai H."/>
            <person name="Lee S.S."/>
            <person name="Tanaka T."/>
            <person name="Numa H."/>
            <person name="Kim J."/>
            <person name="Kawahara Y."/>
            <person name="Wakimoto H."/>
            <person name="Yang C.C."/>
            <person name="Iwamoto M."/>
            <person name="Abe T."/>
            <person name="Yamada Y."/>
            <person name="Muto A."/>
            <person name="Inokuchi H."/>
            <person name="Ikemura T."/>
            <person name="Matsumoto T."/>
            <person name="Sasaki T."/>
            <person name="Itoh T."/>
        </authorList>
    </citation>
    <scope>NUCLEOTIDE SEQUENCE [LARGE SCALE GENOMIC DNA]</scope>
    <source>
        <strain evidence="3">cv. Nipponbare</strain>
    </source>
</reference>
<protein>
    <submittedName>
        <fullName evidence="2">Os11g0452050 protein</fullName>
    </submittedName>
</protein>
<name>A0A0N7KSV9_ORYSJ</name>
<dbReference type="Proteomes" id="UP000059680">
    <property type="component" value="Chromosome 11"/>
</dbReference>
<gene>
    <name evidence="2" type="ordered locus">Os11g0452050</name>
    <name evidence="2" type="ORF">OSNPB_110452050</name>
</gene>
<feature type="region of interest" description="Disordered" evidence="1">
    <location>
        <begin position="55"/>
        <end position="78"/>
    </location>
</feature>
<proteinExistence type="predicted"/>
<dbReference type="AlphaFoldDB" id="A0A0N7KSV9"/>
<accession>A0A0N7KSV9</accession>
<dbReference type="PaxDb" id="39947-A0A0N7KSV9"/>
<organism evidence="2 3">
    <name type="scientific">Oryza sativa subsp. japonica</name>
    <name type="common">Rice</name>
    <dbReference type="NCBI Taxonomy" id="39947"/>
    <lineage>
        <taxon>Eukaryota</taxon>
        <taxon>Viridiplantae</taxon>
        <taxon>Streptophyta</taxon>
        <taxon>Embryophyta</taxon>
        <taxon>Tracheophyta</taxon>
        <taxon>Spermatophyta</taxon>
        <taxon>Magnoliopsida</taxon>
        <taxon>Liliopsida</taxon>
        <taxon>Poales</taxon>
        <taxon>Poaceae</taxon>
        <taxon>BOP clade</taxon>
        <taxon>Oryzoideae</taxon>
        <taxon>Oryzeae</taxon>
        <taxon>Oryzinae</taxon>
        <taxon>Oryza</taxon>
        <taxon>Oryza sativa</taxon>
    </lineage>
</organism>